<reference evidence="2 3" key="1">
    <citation type="submission" date="2023-02" db="EMBL/GenBank/DDBJ databases">
        <title>Genome sequence of Mucilaginibacter jinjuensis strain KACC 16571.</title>
        <authorList>
            <person name="Kim S."/>
            <person name="Heo J."/>
            <person name="Kwon S.-W."/>
        </authorList>
    </citation>
    <scope>NUCLEOTIDE SEQUENCE [LARGE SCALE GENOMIC DNA]</scope>
    <source>
        <strain evidence="2 3">KACC 16571</strain>
    </source>
</reference>
<protein>
    <submittedName>
        <fullName evidence="2">Uncharacterized protein</fullName>
    </submittedName>
</protein>
<name>A0ABY7TEW4_9SPHI</name>
<dbReference type="Proteomes" id="UP001216139">
    <property type="component" value="Chromosome"/>
</dbReference>
<organism evidence="2 3">
    <name type="scientific">Mucilaginibacter jinjuensis</name>
    <dbReference type="NCBI Taxonomy" id="1176721"/>
    <lineage>
        <taxon>Bacteria</taxon>
        <taxon>Pseudomonadati</taxon>
        <taxon>Bacteroidota</taxon>
        <taxon>Sphingobacteriia</taxon>
        <taxon>Sphingobacteriales</taxon>
        <taxon>Sphingobacteriaceae</taxon>
        <taxon>Mucilaginibacter</taxon>
    </lineage>
</organism>
<dbReference type="EMBL" id="CP117167">
    <property type="protein sequence ID" value="WCT14764.1"/>
    <property type="molecule type" value="Genomic_DNA"/>
</dbReference>
<feature type="compositionally biased region" description="Basic and acidic residues" evidence="1">
    <location>
        <begin position="17"/>
        <end position="39"/>
    </location>
</feature>
<feature type="region of interest" description="Disordered" evidence="1">
    <location>
        <begin position="1"/>
        <end position="48"/>
    </location>
</feature>
<proteinExistence type="predicted"/>
<accession>A0ABY7TEW4</accession>
<keyword evidence="3" id="KW-1185">Reference proteome</keyword>
<gene>
    <name evidence="2" type="ORF">PQO05_12535</name>
</gene>
<dbReference type="RefSeq" id="WP_273633259.1">
    <property type="nucleotide sequence ID" value="NZ_CP117167.1"/>
</dbReference>
<evidence type="ECO:0000256" key="1">
    <source>
        <dbReference type="SAM" id="MobiDB-lite"/>
    </source>
</evidence>
<evidence type="ECO:0000313" key="3">
    <source>
        <dbReference type="Proteomes" id="UP001216139"/>
    </source>
</evidence>
<sequence length="48" mass="5433">MKTELNKSKPANAKSKTKIETDLPLSEKDEVKKAEEKMRQSTRGTKKA</sequence>
<evidence type="ECO:0000313" key="2">
    <source>
        <dbReference type="EMBL" id="WCT14764.1"/>
    </source>
</evidence>